<gene>
    <name evidence="13" type="ORF">KL933_004708</name>
</gene>
<evidence type="ECO:0000256" key="3">
    <source>
        <dbReference type="ARBA" id="ARBA00022475"/>
    </source>
</evidence>
<evidence type="ECO:0000256" key="2">
    <source>
        <dbReference type="ARBA" id="ARBA00007528"/>
    </source>
</evidence>
<dbReference type="PANTHER" id="PTHR31468:SF2">
    <property type="entry name" value="1,3-BETA-GLUCANOSYLTRANSFERASE GAS1"/>
    <property type="match status" value="1"/>
</dbReference>
<sequence>MQLKSILSLAGLLSTTLALPTIDVVSNKFFYSNNGSQFYVKGVAYQKNTENATDDATYVDPLADEDACKRDIPYLQNLGINVIRVYAVDASKDHDGCMSLLEDAGIYVISDLSTPNESIQTTSPSWTVDLYNRYATVIDMFQSYDNVLGFFAGNEVITNKTNTDAAPFVKAAIRDMKQYMKDNNYRDIPIGYSANDDAGTRVPSADFFSCGDDDVKADFYGINMYEWCGNATFSSSGYEARTKEFSNLTIPIFFSEYGCNNVRPREFTEVQAIYSDEMTDVWSGGIVYMYFQEENDYGLVSIKDNTVSTLADYTNLKSELENIDPTTASASAASQSATELSCPTSQSNWKAATDLPPTPNEAVCDCLDSSLKCVVADDVDSDDYGDLFGIVCDLTDCSEISTSGSNGTYGAYSYCSAKDKLSFLLNKYYEEQDSNSSACDFSGSASLNTKASTASSCSSLLSSASASPSATGSSNSSHASGSGSSSGSSSRSSSGSSSSSSSSSSAGAGVNAVPLSAPQLGLLSLFSTFFLGGLSYIFV</sequence>
<dbReference type="EC" id="2.4.1.-" evidence="10"/>
<feature type="domain" description="X8" evidence="12">
    <location>
        <begin position="371"/>
        <end position="459"/>
    </location>
</feature>
<protein>
    <recommendedName>
        <fullName evidence="10">1,3-beta-glucanosyltransferase</fullName>
        <ecNumber evidence="10">2.4.1.-</ecNumber>
    </recommendedName>
</protein>
<keyword evidence="7" id="KW-1015">Disulfide bond</keyword>
<organism evidence="13 14">
    <name type="scientific">Ogataea haglerorum</name>
    <dbReference type="NCBI Taxonomy" id="1937702"/>
    <lineage>
        <taxon>Eukaryota</taxon>
        <taxon>Fungi</taxon>
        <taxon>Dikarya</taxon>
        <taxon>Ascomycota</taxon>
        <taxon>Saccharomycotina</taxon>
        <taxon>Pichiomycetes</taxon>
        <taxon>Pichiales</taxon>
        <taxon>Pichiaceae</taxon>
        <taxon>Ogataea</taxon>
    </lineage>
</organism>
<evidence type="ECO:0000256" key="6">
    <source>
        <dbReference type="ARBA" id="ARBA00023136"/>
    </source>
</evidence>
<dbReference type="GO" id="GO:0098552">
    <property type="term" value="C:side of membrane"/>
    <property type="evidence" value="ECO:0007669"/>
    <property type="project" value="UniProtKB-KW"/>
</dbReference>
<dbReference type="AlphaFoldDB" id="A0AAN6HYM3"/>
<dbReference type="GO" id="GO:0005886">
    <property type="term" value="C:plasma membrane"/>
    <property type="evidence" value="ECO:0007669"/>
    <property type="project" value="UniProtKB-SubCell"/>
</dbReference>
<dbReference type="SMART" id="SM00768">
    <property type="entry name" value="X8"/>
    <property type="match status" value="1"/>
</dbReference>
<feature type="region of interest" description="Disordered" evidence="11">
    <location>
        <begin position="469"/>
        <end position="506"/>
    </location>
</feature>
<dbReference type="EMBL" id="JAHLUH010000016">
    <property type="protein sequence ID" value="KAG7724514.1"/>
    <property type="molecule type" value="Genomic_DNA"/>
</dbReference>
<dbReference type="Gene3D" id="1.20.58.1040">
    <property type="match status" value="1"/>
</dbReference>
<keyword evidence="10" id="KW-0808">Transferase</keyword>
<evidence type="ECO:0000256" key="10">
    <source>
        <dbReference type="RuleBase" id="RU361209"/>
    </source>
</evidence>
<dbReference type="GO" id="GO:0030445">
    <property type="term" value="C:yeast-form cell wall"/>
    <property type="evidence" value="ECO:0007669"/>
    <property type="project" value="UniProtKB-ARBA"/>
</dbReference>
<dbReference type="InterPro" id="IPR012946">
    <property type="entry name" value="X8"/>
</dbReference>
<comment type="subcellular location">
    <subcellularLocation>
        <location evidence="1 10">Cell membrane</location>
        <topology evidence="1 10">Lipid-anchor</topology>
        <topology evidence="1 10">GPI-anchor</topology>
    </subcellularLocation>
</comment>
<feature type="signal peptide" evidence="10">
    <location>
        <begin position="1"/>
        <end position="18"/>
    </location>
</feature>
<evidence type="ECO:0000256" key="7">
    <source>
        <dbReference type="ARBA" id="ARBA00023157"/>
    </source>
</evidence>
<dbReference type="Pfam" id="PF07983">
    <property type="entry name" value="X8"/>
    <property type="match status" value="1"/>
</dbReference>
<evidence type="ECO:0000256" key="1">
    <source>
        <dbReference type="ARBA" id="ARBA00004609"/>
    </source>
</evidence>
<proteinExistence type="inferred from homology"/>
<feature type="chain" id="PRO_5042662084" description="1,3-beta-glucanosyltransferase" evidence="10">
    <location>
        <begin position="19"/>
        <end position="539"/>
    </location>
</feature>
<evidence type="ECO:0000313" key="13">
    <source>
        <dbReference type="EMBL" id="KAG7724514.1"/>
    </source>
</evidence>
<keyword evidence="5 10" id="KW-0732">Signal</keyword>
<keyword evidence="3" id="KW-1003">Cell membrane</keyword>
<keyword evidence="9 10" id="KW-0449">Lipoprotein</keyword>
<dbReference type="FunFam" id="1.20.58.1040:FF:000005">
    <property type="entry name" value="1,3-beta-glucanosyltransferase"/>
    <property type="match status" value="1"/>
</dbReference>
<dbReference type="SUPFAM" id="SSF51445">
    <property type="entry name" value="(Trans)glycosidases"/>
    <property type="match status" value="1"/>
</dbReference>
<accession>A0AAN6HYM3</accession>
<dbReference type="GO" id="GO:0031505">
    <property type="term" value="P:fungal-type cell wall organization"/>
    <property type="evidence" value="ECO:0007669"/>
    <property type="project" value="UniProtKB-ARBA"/>
</dbReference>
<keyword evidence="8" id="KW-0325">Glycoprotein</keyword>
<dbReference type="PANTHER" id="PTHR31468">
    <property type="entry name" value="1,3-BETA-GLUCANOSYLTRANSFERASE GAS1"/>
    <property type="match status" value="1"/>
</dbReference>
<evidence type="ECO:0000256" key="11">
    <source>
        <dbReference type="SAM" id="MobiDB-lite"/>
    </source>
</evidence>
<dbReference type="Proteomes" id="UP000738402">
    <property type="component" value="Unassembled WGS sequence"/>
</dbReference>
<evidence type="ECO:0000313" key="14">
    <source>
        <dbReference type="Proteomes" id="UP000738402"/>
    </source>
</evidence>
<dbReference type="GO" id="GO:0042124">
    <property type="term" value="F:1,3-beta-glucanosyltransferase activity"/>
    <property type="evidence" value="ECO:0007669"/>
    <property type="project" value="TreeGrafter"/>
</dbReference>
<dbReference type="InterPro" id="IPR004886">
    <property type="entry name" value="Glucanosyltransferase"/>
</dbReference>
<evidence type="ECO:0000256" key="9">
    <source>
        <dbReference type="ARBA" id="ARBA00023288"/>
    </source>
</evidence>
<evidence type="ECO:0000256" key="8">
    <source>
        <dbReference type="ARBA" id="ARBA00023180"/>
    </source>
</evidence>
<keyword evidence="6 10" id="KW-0472">Membrane</keyword>
<comment type="caution">
    <text evidence="13">The sequence shown here is derived from an EMBL/GenBank/DDBJ whole genome shotgun (WGS) entry which is preliminary data.</text>
</comment>
<evidence type="ECO:0000256" key="4">
    <source>
        <dbReference type="ARBA" id="ARBA00022622"/>
    </source>
</evidence>
<dbReference type="FunFam" id="3.20.20.80:FF:000038">
    <property type="entry name" value="1,3-beta-glucanosyltransferase"/>
    <property type="match status" value="1"/>
</dbReference>
<dbReference type="Gene3D" id="3.20.20.80">
    <property type="entry name" value="Glycosidases"/>
    <property type="match status" value="1"/>
</dbReference>
<evidence type="ECO:0000256" key="5">
    <source>
        <dbReference type="ARBA" id="ARBA00022729"/>
    </source>
</evidence>
<reference evidence="13" key="1">
    <citation type="journal article" date="2021" name="G3 (Bethesda)">
        <title>Genomic diversity, chromosomal rearrangements, and interspecies hybridization in the ogataea polymorpha species complex.</title>
        <authorList>
            <person name="Hanson S.J."/>
            <person name="Cinneide E.O."/>
            <person name="Salzberg L.I."/>
            <person name="Wolfe K.H."/>
            <person name="McGowan J."/>
            <person name="Fitzpatrick D.A."/>
            <person name="Matlin K."/>
        </authorList>
    </citation>
    <scope>NUCLEOTIDE SEQUENCE</scope>
    <source>
        <strain evidence="13">83-405-1</strain>
    </source>
</reference>
<dbReference type="GO" id="GO:0071970">
    <property type="term" value="P:fungal-type cell wall (1-&gt;3)-beta-D-glucan biosynthetic process"/>
    <property type="evidence" value="ECO:0007669"/>
    <property type="project" value="TreeGrafter"/>
</dbReference>
<comment type="similarity">
    <text evidence="2 10">Belongs to the glycosyl hydrolase 72 family.</text>
</comment>
<comment type="function">
    <text evidence="10">Splits internally a 1,3-beta-glucan molecule and transfers the newly generated reducing end (the donor) to the non-reducing end of another 1,3-beta-glucan molecule (the acceptor) forming a 1,3-beta linkage, resulting in the elongation of 1,3-beta-glucan chains in the cell wall.</text>
</comment>
<keyword evidence="4 10" id="KW-0336">GPI-anchor</keyword>
<dbReference type="InterPro" id="IPR017853">
    <property type="entry name" value="GH"/>
</dbReference>
<dbReference type="Pfam" id="PF03198">
    <property type="entry name" value="Glyco_hydro_72"/>
    <property type="match status" value="1"/>
</dbReference>
<dbReference type="GO" id="GO:0031982">
    <property type="term" value="C:vesicle"/>
    <property type="evidence" value="ECO:0007669"/>
    <property type="project" value="UniProtKB-ARBA"/>
</dbReference>
<name>A0AAN6HYM3_9ASCO</name>
<evidence type="ECO:0000259" key="12">
    <source>
        <dbReference type="SMART" id="SM00768"/>
    </source>
</evidence>